<protein>
    <submittedName>
        <fullName evidence="3">Lipoprotein</fullName>
    </submittedName>
</protein>
<feature type="signal peptide" evidence="1">
    <location>
        <begin position="1"/>
        <end position="24"/>
    </location>
</feature>
<sequence length="149" mass="16922">MKNKYPLWILFIIIFLTNCKPVSTEKDVDDESGETEEDKNNFEITKNITKLLSEIYKVIDTSDGEESLNITGTVSNSSKREYSTYNSSLYQGDIMLTPKDGIALIVEATKVAEEKNINITNVSKENNIESEIKNLKSICNLDDNNEERE</sequence>
<accession>A0A0K0F1V1</accession>
<keyword evidence="1" id="KW-0732">Signal</keyword>
<evidence type="ECO:0000313" key="3">
    <source>
        <dbReference type="WBParaSite" id="SVE_0277700.1"/>
    </source>
</evidence>
<reference evidence="2" key="1">
    <citation type="submission" date="2014-07" db="EMBL/GenBank/DDBJ databases">
        <authorList>
            <person name="Martin A.A"/>
            <person name="De Silva N."/>
        </authorList>
    </citation>
    <scope>NUCLEOTIDE SEQUENCE</scope>
</reference>
<dbReference type="AlphaFoldDB" id="A0A0K0F1V1"/>
<evidence type="ECO:0000313" key="2">
    <source>
        <dbReference type="Proteomes" id="UP000035680"/>
    </source>
</evidence>
<dbReference type="WBParaSite" id="SVE_0277700.1">
    <property type="protein sequence ID" value="SVE_0277700.1"/>
    <property type="gene ID" value="SVE_0277700"/>
</dbReference>
<keyword evidence="2" id="KW-1185">Reference proteome</keyword>
<reference evidence="3" key="2">
    <citation type="submission" date="2015-08" db="UniProtKB">
        <authorList>
            <consortium name="WormBaseParasite"/>
        </authorList>
    </citation>
    <scope>IDENTIFICATION</scope>
</reference>
<dbReference type="Proteomes" id="UP000035680">
    <property type="component" value="Unassembled WGS sequence"/>
</dbReference>
<evidence type="ECO:0000256" key="1">
    <source>
        <dbReference type="SAM" id="SignalP"/>
    </source>
</evidence>
<proteinExistence type="predicted"/>
<name>A0A0K0F1V1_STRVS</name>
<organism evidence="2 3">
    <name type="scientific">Strongyloides venezuelensis</name>
    <name type="common">Threadworm</name>
    <dbReference type="NCBI Taxonomy" id="75913"/>
    <lineage>
        <taxon>Eukaryota</taxon>
        <taxon>Metazoa</taxon>
        <taxon>Ecdysozoa</taxon>
        <taxon>Nematoda</taxon>
        <taxon>Chromadorea</taxon>
        <taxon>Rhabditida</taxon>
        <taxon>Tylenchina</taxon>
        <taxon>Panagrolaimomorpha</taxon>
        <taxon>Strongyloidoidea</taxon>
        <taxon>Strongyloididae</taxon>
        <taxon>Strongyloides</taxon>
    </lineage>
</organism>
<feature type="chain" id="PRO_5005329217" evidence="1">
    <location>
        <begin position="25"/>
        <end position="149"/>
    </location>
</feature>